<dbReference type="AlphaFoldDB" id="A0AAE8SVL6"/>
<reference evidence="4" key="1">
    <citation type="submission" date="2018-03" db="EMBL/GenBank/DDBJ databases">
        <authorList>
            <person name="Guldener U."/>
        </authorList>
    </citation>
    <scope>NUCLEOTIDE SEQUENCE</scope>
</reference>
<evidence type="ECO:0000313" key="5">
    <source>
        <dbReference type="Proteomes" id="UP001187682"/>
    </source>
</evidence>
<feature type="signal peptide" evidence="2">
    <location>
        <begin position="1"/>
        <end position="23"/>
    </location>
</feature>
<sequence length="290" mass="31589">MEPISFTLALGAIPSIFTSCVDAFKYVQYGRDFERDFGVTLCKLEASELRLTRWGAAMGIEGPGSKLAGPYGQEEIKSAYHWLREIEKSFDAAMETSARFKSRNSAKPERLRLLDSHAEPKKGDDPLRGLHGNMRSIIDGRLKPGKRNLVAWVLYKRGAYQTLVEDISELVDNLLELFPSTADKQAQLCKDEVKGMSSDRLKLLGDVIGDEDDLLKTVIETELEQRAIRVGEVRVADSFVGQIGDNVESAGQASSIDVGAVIGSGHSTLHIGSNIGTGGSVSGGRMEKKG</sequence>
<evidence type="ECO:0000256" key="1">
    <source>
        <dbReference type="SAM" id="MobiDB-lite"/>
    </source>
</evidence>
<dbReference type="Gene3D" id="1.20.120.1020">
    <property type="entry name" value="Prion-inhibition and propagation, HeLo domain"/>
    <property type="match status" value="1"/>
</dbReference>
<keyword evidence="2" id="KW-0732">Signal</keyword>
<dbReference type="EMBL" id="ONZQ02000007">
    <property type="protein sequence ID" value="SPO02848.1"/>
    <property type="molecule type" value="Genomic_DNA"/>
</dbReference>
<dbReference type="PANTHER" id="PTHR37542:SF3">
    <property type="entry name" value="PRION-INHIBITION AND PROPAGATION HELO DOMAIN-CONTAINING PROTEIN"/>
    <property type="match status" value="1"/>
</dbReference>
<feature type="chain" id="PRO_5042078440" description="Prion-inhibition and propagation HeLo domain-containing protein" evidence="2">
    <location>
        <begin position="24"/>
        <end position="290"/>
    </location>
</feature>
<name>A0AAE8SVL6_9PEZI</name>
<dbReference type="InterPro" id="IPR038305">
    <property type="entry name" value="HeLo_sf"/>
</dbReference>
<keyword evidence="5" id="KW-1185">Reference proteome</keyword>
<protein>
    <recommendedName>
        <fullName evidence="3">Prion-inhibition and propagation HeLo domain-containing protein</fullName>
    </recommendedName>
</protein>
<evidence type="ECO:0000313" key="4">
    <source>
        <dbReference type="EMBL" id="SPO02848.1"/>
    </source>
</evidence>
<organism evidence="4 5">
    <name type="scientific">Cephalotrichum gorgonifer</name>
    <dbReference type="NCBI Taxonomy" id="2041049"/>
    <lineage>
        <taxon>Eukaryota</taxon>
        <taxon>Fungi</taxon>
        <taxon>Dikarya</taxon>
        <taxon>Ascomycota</taxon>
        <taxon>Pezizomycotina</taxon>
        <taxon>Sordariomycetes</taxon>
        <taxon>Hypocreomycetidae</taxon>
        <taxon>Microascales</taxon>
        <taxon>Microascaceae</taxon>
        <taxon>Cephalotrichum</taxon>
    </lineage>
</organism>
<dbReference type="Pfam" id="PF14479">
    <property type="entry name" value="HeLo"/>
    <property type="match status" value="1"/>
</dbReference>
<accession>A0AAE8SVL6</accession>
<dbReference type="InterPro" id="IPR029498">
    <property type="entry name" value="HeLo_dom"/>
</dbReference>
<dbReference type="PANTHER" id="PTHR37542">
    <property type="entry name" value="HELO DOMAIN-CONTAINING PROTEIN-RELATED"/>
    <property type="match status" value="1"/>
</dbReference>
<comment type="caution">
    <text evidence="4">The sequence shown here is derived from an EMBL/GenBank/DDBJ whole genome shotgun (WGS) entry which is preliminary data.</text>
</comment>
<dbReference type="Proteomes" id="UP001187682">
    <property type="component" value="Unassembled WGS sequence"/>
</dbReference>
<feature type="region of interest" description="Disordered" evidence="1">
    <location>
        <begin position="101"/>
        <end position="130"/>
    </location>
</feature>
<proteinExistence type="predicted"/>
<feature type="domain" description="Prion-inhibition and propagation HeLo" evidence="3">
    <location>
        <begin position="9"/>
        <end position="200"/>
    </location>
</feature>
<gene>
    <name evidence="4" type="ORF">DNG_05525</name>
</gene>
<evidence type="ECO:0000256" key="2">
    <source>
        <dbReference type="SAM" id="SignalP"/>
    </source>
</evidence>
<evidence type="ECO:0000259" key="3">
    <source>
        <dbReference type="Pfam" id="PF14479"/>
    </source>
</evidence>
<feature type="compositionally biased region" description="Basic and acidic residues" evidence="1">
    <location>
        <begin position="106"/>
        <end position="128"/>
    </location>
</feature>